<name>A0A5J5IKA1_9BACT</name>
<gene>
    <name evidence="2" type="ORF">FW778_05285</name>
</gene>
<dbReference type="Pfam" id="PF13590">
    <property type="entry name" value="DUF4136"/>
    <property type="match status" value="1"/>
</dbReference>
<dbReference type="Proteomes" id="UP000326903">
    <property type="component" value="Unassembled WGS sequence"/>
</dbReference>
<reference evidence="2 3" key="1">
    <citation type="submission" date="2019-09" db="EMBL/GenBank/DDBJ databases">
        <title>Draft genome sequence of Ginsengibacter sp. BR5-29.</title>
        <authorList>
            <person name="Im W.-T."/>
        </authorList>
    </citation>
    <scope>NUCLEOTIDE SEQUENCE [LARGE SCALE GENOMIC DNA]</scope>
    <source>
        <strain evidence="2 3">BR5-29</strain>
    </source>
</reference>
<comment type="caution">
    <text evidence="2">The sequence shown here is derived from an EMBL/GenBank/DDBJ whole genome shotgun (WGS) entry which is preliminary data.</text>
</comment>
<keyword evidence="3" id="KW-1185">Reference proteome</keyword>
<dbReference type="AlphaFoldDB" id="A0A5J5IKA1"/>
<sequence>MKITLLKISIAAILVSGITIIGCKKETTVQTPTTTLDSSKVTTQYNSSLDLSNYSTIAVSDSVLGVSGTNDTAELTSTEAIYVQAFKDSLAARGFTVVPLSSHPDLVLNISRISATSNGNIDSTNYWNSYATFYNPSLYGFANATYSNSFTTNNQVSTGVLSFELLDLKNVSMLNRISIIWNGQVSGSATYQNGSLVKQVVGILLEKSPLHHTTP</sequence>
<evidence type="ECO:0000313" key="3">
    <source>
        <dbReference type="Proteomes" id="UP000326903"/>
    </source>
</evidence>
<dbReference type="InterPro" id="IPR025411">
    <property type="entry name" value="DUF4136"/>
</dbReference>
<evidence type="ECO:0000313" key="2">
    <source>
        <dbReference type="EMBL" id="KAA9041439.1"/>
    </source>
</evidence>
<organism evidence="2 3">
    <name type="scientific">Ginsengibacter hankyongi</name>
    <dbReference type="NCBI Taxonomy" id="2607284"/>
    <lineage>
        <taxon>Bacteria</taxon>
        <taxon>Pseudomonadati</taxon>
        <taxon>Bacteroidota</taxon>
        <taxon>Chitinophagia</taxon>
        <taxon>Chitinophagales</taxon>
        <taxon>Chitinophagaceae</taxon>
        <taxon>Ginsengibacter</taxon>
    </lineage>
</organism>
<feature type="domain" description="DUF4136" evidence="1">
    <location>
        <begin position="41"/>
        <end position="209"/>
    </location>
</feature>
<dbReference type="EMBL" id="VYQF01000001">
    <property type="protein sequence ID" value="KAA9041439.1"/>
    <property type="molecule type" value="Genomic_DNA"/>
</dbReference>
<dbReference type="Gene3D" id="3.30.160.670">
    <property type="match status" value="1"/>
</dbReference>
<evidence type="ECO:0000259" key="1">
    <source>
        <dbReference type="Pfam" id="PF13590"/>
    </source>
</evidence>
<protein>
    <submittedName>
        <fullName evidence="2">DUF4136 domain-containing protein</fullName>
    </submittedName>
</protein>
<dbReference type="PROSITE" id="PS51257">
    <property type="entry name" value="PROKAR_LIPOPROTEIN"/>
    <property type="match status" value="1"/>
</dbReference>
<dbReference type="RefSeq" id="WP_150413559.1">
    <property type="nucleotide sequence ID" value="NZ_VYQF01000001.1"/>
</dbReference>
<accession>A0A5J5IKA1</accession>
<proteinExistence type="predicted"/>